<reference evidence="1 2" key="1">
    <citation type="submission" date="2015-11" db="EMBL/GenBank/DDBJ databases">
        <title>Solirubrum puertoriconensis gen. nov. an environmental bacteria isolated in Puerto Rico.</title>
        <authorList>
            <person name="Cuebas-Irizarry M.F."/>
            <person name="Montalvo-Rodriguez R."/>
        </authorList>
    </citation>
    <scope>NUCLEOTIDE SEQUENCE [LARGE SCALE GENOMIC DNA]</scope>
    <source>
        <strain evidence="1 2">MC1A</strain>
    </source>
</reference>
<name>A0A9X0L3M2_SOLP1</name>
<dbReference type="OrthoDB" id="954262at2"/>
<dbReference type="InterPro" id="IPR006311">
    <property type="entry name" value="TAT_signal"/>
</dbReference>
<dbReference type="Pfam" id="PF13668">
    <property type="entry name" value="Ferritin_2"/>
    <property type="match status" value="1"/>
</dbReference>
<sequence>MSDAQSAFRPQPEVPPRRTFLRQAGALTAASLLLAACGDDDPEPEPVATTFELPTGDAGLVAYLFLLERFSADFYQRVITTPPSDLTSADLALLRDIHRHELMHRELLGSVLKENSLVNDIGISNLVGVEFNYASLTLTNRQGVLTAARTIEDLGTAALGGVIRLFTSTVYMQLAVRLAAVEGRHSATVRDLLQPGSFAAAEAVANTGVDAGFNQALAPAAVLTELSKYTTLPITGNGLPTT</sequence>
<dbReference type="SUPFAM" id="SSF47240">
    <property type="entry name" value="Ferritin-like"/>
    <property type="match status" value="1"/>
</dbReference>
<evidence type="ECO:0008006" key="3">
    <source>
        <dbReference type="Google" id="ProtNLM"/>
    </source>
</evidence>
<dbReference type="InterPro" id="IPR009078">
    <property type="entry name" value="Ferritin-like_SF"/>
</dbReference>
<evidence type="ECO:0000313" key="2">
    <source>
        <dbReference type="Proteomes" id="UP000054223"/>
    </source>
</evidence>
<dbReference type="Proteomes" id="UP000054223">
    <property type="component" value="Unassembled WGS sequence"/>
</dbReference>
<organism evidence="1 2">
    <name type="scientific">Solirubrum puertoriconensis</name>
    <dbReference type="NCBI Taxonomy" id="1751427"/>
    <lineage>
        <taxon>Bacteria</taxon>
        <taxon>Pseudomonadati</taxon>
        <taxon>Bacteroidota</taxon>
        <taxon>Cytophagia</taxon>
        <taxon>Cytophagales</taxon>
    </lineage>
</organism>
<proteinExistence type="predicted"/>
<gene>
    <name evidence="1" type="ORF">ASU33_04410</name>
</gene>
<keyword evidence="2" id="KW-1185">Reference proteome</keyword>
<comment type="caution">
    <text evidence="1">The sequence shown here is derived from an EMBL/GenBank/DDBJ whole genome shotgun (WGS) entry which is preliminary data.</text>
</comment>
<accession>A0A9X0L3M2</accession>
<dbReference type="AlphaFoldDB" id="A0A9X0L3M2"/>
<dbReference type="EMBL" id="LNAL01000008">
    <property type="protein sequence ID" value="KUG06592.1"/>
    <property type="molecule type" value="Genomic_DNA"/>
</dbReference>
<protein>
    <recommendedName>
        <fullName evidence="3">Tat (Twin-arginine translocation) pathway signal sequence containing protein</fullName>
    </recommendedName>
</protein>
<dbReference type="PROSITE" id="PS51318">
    <property type="entry name" value="TAT"/>
    <property type="match status" value="1"/>
</dbReference>
<dbReference type="RefSeq" id="WP_059072287.1">
    <property type="nucleotide sequence ID" value="NZ_LNAL01000008.1"/>
</dbReference>
<evidence type="ECO:0000313" key="1">
    <source>
        <dbReference type="EMBL" id="KUG06592.1"/>
    </source>
</evidence>